<dbReference type="PANTHER" id="PTHR44013">
    <property type="entry name" value="ZINC-TYPE ALCOHOL DEHYDROGENASE-LIKE PROTEIN C16A3.02C"/>
    <property type="match status" value="1"/>
</dbReference>
<dbReference type="InterPro" id="IPR036291">
    <property type="entry name" value="NAD(P)-bd_dom_sf"/>
</dbReference>
<organism evidence="1 2">
    <name type="scientific">Lojkania enalia</name>
    <dbReference type="NCBI Taxonomy" id="147567"/>
    <lineage>
        <taxon>Eukaryota</taxon>
        <taxon>Fungi</taxon>
        <taxon>Dikarya</taxon>
        <taxon>Ascomycota</taxon>
        <taxon>Pezizomycotina</taxon>
        <taxon>Dothideomycetes</taxon>
        <taxon>Pleosporomycetidae</taxon>
        <taxon>Pleosporales</taxon>
        <taxon>Pleosporales incertae sedis</taxon>
        <taxon>Lojkania</taxon>
    </lineage>
</organism>
<dbReference type="EMBL" id="ML986592">
    <property type="protein sequence ID" value="KAF2267354.1"/>
    <property type="molecule type" value="Genomic_DNA"/>
</dbReference>
<dbReference type="InterPro" id="IPR052733">
    <property type="entry name" value="Chloroplast_QOR"/>
</dbReference>
<evidence type="ECO:0000313" key="2">
    <source>
        <dbReference type="Proteomes" id="UP000800093"/>
    </source>
</evidence>
<dbReference type="Proteomes" id="UP000800093">
    <property type="component" value="Unassembled WGS sequence"/>
</dbReference>
<name>A0A9P4KDR6_9PLEO</name>
<dbReference type="PANTHER" id="PTHR44013:SF1">
    <property type="entry name" value="ZINC-TYPE ALCOHOL DEHYDROGENASE-LIKE PROTEIN C16A3.02C"/>
    <property type="match status" value="1"/>
</dbReference>
<protein>
    <recommendedName>
        <fullName evidence="3">Alcohol dehydrogenase-like C-terminal domain-containing protein</fullName>
    </recommendedName>
</protein>
<gene>
    <name evidence="1" type="ORF">CC78DRAFT_558951</name>
</gene>
<accession>A0A9P4KDR6</accession>
<dbReference type="SUPFAM" id="SSF51735">
    <property type="entry name" value="NAD(P)-binding Rossmann-fold domains"/>
    <property type="match status" value="1"/>
</dbReference>
<evidence type="ECO:0000313" key="1">
    <source>
        <dbReference type="EMBL" id="KAF2267354.1"/>
    </source>
</evidence>
<comment type="caution">
    <text evidence="1">The sequence shown here is derived from an EMBL/GenBank/DDBJ whole genome shotgun (WGS) entry which is preliminary data.</text>
</comment>
<evidence type="ECO:0008006" key="3">
    <source>
        <dbReference type="Google" id="ProtNLM"/>
    </source>
</evidence>
<sequence>MVYGTMTRNSKHGTLAQYRAVSKEMLALMPYRTRFDDTISISVAGATASSGGTGIWGIQIAKILECQVTASYSMANLTLCKDLGADDVLDYKSVDVTKMITEKGANTNFSSFKQVVENTLLPGFFGGGKRKYAFISVNAEAKDFAQLGNRVSEGRIRLASEKLKMGQGKEKTVVYVKNV</sequence>
<reference evidence="2" key="1">
    <citation type="journal article" date="2020" name="Stud. Mycol.">
        <title>101 Dothideomycetes genomes: A test case for predicting lifestyles and emergence of pathogens.</title>
        <authorList>
            <person name="Haridas S."/>
            <person name="Albert R."/>
            <person name="Binder M."/>
            <person name="Bloem J."/>
            <person name="LaButti K."/>
            <person name="Salamov A."/>
            <person name="Andreopoulos B."/>
            <person name="Baker S."/>
            <person name="Barry K."/>
            <person name="Bills G."/>
            <person name="Bluhm B."/>
            <person name="Cannon C."/>
            <person name="Castanera R."/>
            <person name="Culley D."/>
            <person name="Daum C."/>
            <person name="Ezra D."/>
            <person name="Gonzalez J."/>
            <person name="Henrissat B."/>
            <person name="Kuo A."/>
            <person name="Liang C."/>
            <person name="Lipzen A."/>
            <person name="Lutzoni F."/>
            <person name="Magnuson J."/>
            <person name="Mondo S."/>
            <person name="Nolan M."/>
            <person name="Ohm R."/>
            <person name="Pangilinan J."/>
            <person name="Park H.-J."/>
            <person name="Ramirez L."/>
            <person name="Alfaro M."/>
            <person name="Sun H."/>
            <person name="Tritt A."/>
            <person name="Yoshinaga Y."/>
            <person name="Zwiers L.-H."/>
            <person name="Turgeon B."/>
            <person name="Goodwin S."/>
            <person name="Spatafora J."/>
            <person name="Crous P."/>
            <person name="Grigoriev I."/>
        </authorList>
    </citation>
    <scope>NUCLEOTIDE SEQUENCE [LARGE SCALE GENOMIC DNA]</scope>
    <source>
        <strain evidence="2">CBS 304.66</strain>
    </source>
</reference>
<dbReference type="Gene3D" id="3.40.50.720">
    <property type="entry name" value="NAD(P)-binding Rossmann-like Domain"/>
    <property type="match status" value="1"/>
</dbReference>
<proteinExistence type="predicted"/>
<keyword evidence="2" id="KW-1185">Reference proteome</keyword>
<dbReference type="OrthoDB" id="201656at2759"/>
<dbReference type="AlphaFoldDB" id="A0A9P4KDR6"/>